<dbReference type="InterPro" id="IPR022051">
    <property type="entry name" value="DUF3611"/>
</dbReference>
<evidence type="ECO:0000313" key="4">
    <source>
        <dbReference type="Proteomes" id="UP001363151"/>
    </source>
</evidence>
<dbReference type="PANTHER" id="PTHR34548:SF2">
    <property type="entry name" value="PROTEIN TIC 21, CHLOROPLASTIC"/>
    <property type="match status" value="1"/>
</dbReference>
<keyword evidence="1" id="KW-0812">Transmembrane</keyword>
<dbReference type="Proteomes" id="UP001363151">
    <property type="component" value="Unassembled WGS sequence"/>
</dbReference>
<reference evidence="3 4" key="1">
    <citation type="submission" date="2024-03" db="EMBL/GenBank/DDBJ databases">
        <title>Aureococcus anophagefferens CCMP1851 and Kratosvirus quantuckense: Draft genome of a second virus-susceptible host strain in the model system.</title>
        <authorList>
            <person name="Chase E."/>
            <person name="Truchon A.R."/>
            <person name="Schepens W."/>
            <person name="Wilhelm S.W."/>
        </authorList>
    </citation>
    <scope>NUCLEOTIDE SEQUENCE [LARGE SCALE GENOMIC DNA]</scope>
    <source>
        <strain evidence="3 4">CCMP1851</strain>
    </source>
</reference>
<feature type="transmembrane region" description="Helical" evidence="1">
    <location>
        <begin position="163"/>
        <end position="182"/>
    </location>
</feature>
<comment type="caution">
    <text evidence="3">The sequence shown here is derived from an EMBL/GenBank/DDBJ whole genome shotgun (WGS) entry which is preliminary data.</text>
</comment>
<dbReference type="Pfam" id="PF12263">
    <property type="entry name" value="DUF3611"/>
    <property type="match status" value="1"/>
</dbReference>
<accession>A0ABR1FUU4</accession>
<keyword evidence="2" id="KW-0732">Signal</keyword>
<keyword evidence="1" id="KW-0472">Membrane</keyword>
<feature type="chain" id="PRO_5046811910" description="DUF3611 family protein" evidence="2">
    <location>
        <begin position="19"/>
        <end position="253"/>
    </location>
</feature>
<organism evidence="3 4">
    <name type="scientific">Aureococcus anophagefferens</name>
    <name type="common">Harmful bloom alga</name>
    <dbReference type="NCBI Taxonomy" id="44056"/>
    <lineage>
        <taxon>Eukaryota</taxon>
        <taxon>Sar</taxon>
        <taxon>Stramenopiles</taxon>
        <taxon>Ochrophyta</taxon>
        <taxon>Pelagophyceae</taxon>
        <taxon>Pelagomonadales</taxon>
        <taxon>Pelagomonadaceae</taxon>
        <taxon>Aureococcus</taxon>
    </lineage>
</organism>
<dbReference type="EMBL" id="JBBJCI010000227">
    <property type="protein sequence ID" value="KAK7238971.1"/>
    <property type="molecule type" value="Genomic_DNA"/>
</dbReference>
<name>A0ABR1FUU4_AURAN</name>
<keyword evidence="4" id="KW-1185">Reference proteome</keyword>
<dbReference type="PANTHER" id="PTHR34548">
    <property type="entry name" value="PROTEIN TIC 21, CHLOROPLASTIC"/>
    <property type="match status" value="1"/>
</dbReference>
<protein>
    <recommendedName>
        <fullName evidence="5">DUF3611 family protein</fullName>
    </recommendedName>
</protein>
<proteinExistence type="predicted"/>
<sequence length="253" mass="25915">MVASRSLLVCGLLAAASGFVVPAAHRRHAPRLRAAAKDDGGLGQAIDAAASEMASAPAIAAATLPANRRSLALWRVGWCSWWSQVILSVISAVVLVFARVSTPATANSVAGALGNGFLFASLGAGFAFASVAWTWRLTRLARLEPASAATPDLAYVLRKTRGALRFGATLNLFGMALTLVSAEQVVGMLIAKALVAPGALTNIVSAGGAIAAPSIPAVTALDVFVVQANTNTLCAHFASLLATLGLLSRSDKW</sequence>
<gene>
    <name evidence="3" type="ORF">SO694_00026342</name>
</gene>
<evidence type="ECO:0008006" key="5">
    <source>
        <dbReference type="Google" id="ProtNLM"/>
    </source>
</evidence>
<keyword evidence="1" id="KW-1133">Transmembrane helix</keyword>
<evidence type="ECO:0000313" key="3">
    <source>
        <dbReference type="EMBL" id="KAK7238971.1"/>
    </source>
</evidence>
<evidence type="ECO:0000256" key="2">
    <source>
        <dbReference type="SAM" id="SignalP"/>
    </source>
</evidence>
<evidence type="ECO:0000256" key="1">
    <source>
        <dbReference type="SAM" id="Phobius"/>
    </source>
</evidence>
<feature type="signal peptide" evidence="2">
    <location>
        <begin position="1"/>
        <end position="18"/>
    </location>
</feature>
<feature type="transmembrane region" description="Helical" evidence="1">
    <location>
        <begin position="81"/>
        <end position="100"/>
    </location>
</feature>
<feature type="transmembrane region" description="Helical" evidence="1">
    <location>
        <begin position="112"/>
        <end position="135"/>
    </location>
</feature>